<gene>
    <name evidence="2" type="ORF">AB0A88_25990</name>
</gene>
<keyword evidence="3" id="KW-1185">Reference proteome</keyword>
<dbReference type="Gene3D" id="2.130.10.130">
    <property type="entry name" value="Integrin alpha, N-terminal"/>
    <property type="match status" value="1"/>
</dbReference>
<reference evidence="2 3" key="1">
    <citation type="submission" date="2024-06" db="EMBL/GenBank/DDBJ databases">
        <title>The Natural Products Discovery Center: Release of the First 8490 Sequenced Strains for Exploring Actinobacteria Biosynthetic Diversity.</title>
        <authorList>
            <person name="Kalkreuter E."/>
            <person name="Kautsar S.A."/>
            <person name="Yang D."/>
            <person name="Bader C.D."/>
            <person name="Teijaro C.N."/>
            <person name="Fluegel L."/>
            <person name="Davis C.M."/>
            <person name="Simpson J.R."/>
            <person name="Lauterbach L."/>
            <person name="Steele A.D."/>
            <person name="Gui C."/>
            <person name="Meng S."/>
            <person name="Li G."/>
            <person name="Viehrig K."/>
            <person name="Ye F."/>
            <person name="Su P."/>
            <person name="Kiefer A.F."/>
            <person name="Nichols A."/>
            <person name="Cepeda A.J."/>
            <person name="Yan W."/>
            <person name="Fan B."/>
            <person name="Jiang Y."/>
            <person name="Adhikari A."/>
            <person name="Zheng C.-J."/>
            <person name="Schuster L."/>
            <person name="Cowan T.M."/>
            <person name="Smanski M.J."/>
            <person name="Chevrette M.G."/>
            <person name="De Carvalho L.P.S."/>
            <person name="Shen B."/>
        </authorList>
    </citation>
    <scope>NUCLEOTIDE SEQUENCE [LARGE SCALE GENOMIC DNA]</scope>
    <source>
        <strain evidence="2 3">NPDC045974</strain>
    </source>
</reference>
<comment type="caution">
    <text evidence="2">The sequence shown here is derived from an EMBL/GenBank/DDBJ whole genome shotgun (WGS) entry which is preliminary data.</text>
</comment>
<proteinExistence type="predicted"/>
<dbReference type="SUPFAM" id="SSF69318">
    <property type="entry name" value="Integrin alpha N-terminal domain"/>
    <property type="match status" value="1"/>
</dbReference>
<keyword evidence="1" id="KW-0732">Signal</keyword>
<evidence type="ECO:0000256" key="1">
    <source>
        <dbReference type="ARBA" id="ARBA00022729"/>
    </source>
</evidence>
<accession>A0ABV3CFP2</accession>
<dbReference type="PANTHER" id="PTHR44103:SF1">
    <property type="entry name" value="PROPROTEIN CONVERTASE P"/>
    <property type="match status" value="1"/>
</dbReference>
<sequence>MREHVHDGRDGRRHGDDGRFEQHGAQAASLLPDSLVIGHGPTGFLTSHQDTVTAAPVHRWTRYADGVTTVLPAGTYRGGLGTDVVVKVEGSTYTLFDMATGTAPTVIDTSSLGASATLATLHGSTLVMRVPRAAGGVDVHLVGEPDGTLVDRVVTGIPAAAQNVEYMVHAPGALMIRYAVPGETAARVARVDVATARVVGDQILTGSNADPTLTASATHLAWTEPYVYGGGSRALRVARHGEAESSRIPIGTGVRMVLGFLGDDWVTYADRDGIGPYGPDRPYALTARSLSDGRTVELLDLTLRILPGSDGELLVHGATLEHGEGLYRVTTGPDGTPATTLVAGTGRPLAHTVTGVNIPATADLTTAAGDPTLSWQANGVCEGKVTIELTHTATGVRRTILTIARRGAAQTWDGLLDNGTAAPIGDYTWRLTTEPTNGIGPKTERTGTLKVVGKPGPHDFSNSTAPDLLQRVGGRLSVLDARQILARKFDRDPVPEVVVGNGWDAYDRIATPGNLGGSAHADLLARDKGGVLWSYEGTGNPSVPFKTRTRVGGGWGVYTQLTAGSDMSGDGRPDLLATDKTGVLWLYKGTGSATAPFSKAARIGGGWGVYNKITATGNIGGGPAGDLIARDTSGVLWLYLGKGDGTFTGRARIDTGWSWFHDIVAVGDANRDGRNDLVVSHRGEGTAGRLFLYPGTGDWRAPFSALESVLASPRLAQTDSRLF</sequence>
<dbReference type="PANTHER" id="PTHR44103">
    <property type="entry name" value="PROPROTEIN CONVERTASE P"/>
    <property type="match status" value="1"/>
</dbReference>
<evidence type="ECO:0000313" key="3">
    <source>
        <dbReference type="Proteomes" id="UP001551329"/>
    </source>
</evidence>
<dbReference type="RefSeq" id="WP_358475447.1">
    <property type="nucleotide sequence ID" value="NZ_JBEZAE010000019.1"/>
</dbReference>
<evidence type="ECO:0000313" key="2">
    <source>
        <dbReference type="EMBL" id="MEU7073569.1"/>
    </source>
</evidence>
<dbReference type="Proteomes" id="UP001551329">
    <property type="component" value="Unassembled WGS sequence"/>
</dbReference>
<protein>
    <submittedName>
        <fullName evidence="2">VCBS repeat-containing protein</fullName>
    </submittedName>
</protein>
<dbReference type="InterPro" id="IPR028994">
    <property type="entry name" value="Integrin_alpha_N"/>
</dbReference>
<dbReference type="InterPro" id="IPR013517">
    <property type="entry name" value="FG-GAP"/>
</dbReference>
<organism evidence="2 3">
    <name type="scientific">Streptomyces narbonensis</name>
    <dbReference type="NCBI Taxonomy" id="67333"/>
    <lineage>
        <taxon>Bacteria</taxon>
        <taxon>Bacillati</taxon>
        <taxon>Actinomycetota</taxon>
        <taxon>Actinomycetes</taxon>
        <taxon>Kitasatosporales</taxon>
        <taxon>Streptomycetaceae</taxon>
        <taxon>Streptomyces</taxon>
    </lineage>
</organism>
<dbReference type="Pfam" id="PF13517">
    <property type="entry name" value="FG-GAP_3"/>
    <property type="match status" value="1"/>
</dbReference>
<name>A0ABV3CFP2_9ACTN</name>
<dbReference type="EMBL" id="JBEZAE010000019">
    <property type="protein sequence ID" value="MEU7073569.1"/>
    <property type="molecule type" value="Genomic_DNA"/>
</dbReference>